<dbReference type="AlphaFoldDB" id="A0A0W8FWY1"/>
<dbReference type="EMBL" id="LNQE01000690">
    <property type="protein sequence ID" value="KUG25415.1"/>
    <property type="molecule type" value="Genomic_DNA"/>
</dbReference>
<sequence>MKPQSADTDLRIETELIERFRRMSSSERFFKAIRLSDFVLNQSKKAIKEANPHLNELEQKILFISIHYGEELAERVRRSWTIKEEQK</sequence>
<proteinExistence type="predicted"/>
<organism evidence="1">
    <name type="scientific">hydrocarbon metagenome</name>
    <dbReference type="NCBI Taxonomy" id="938273"/>
    <lineage>
        <taxon>unclassified sequences</taxon>
        <taxon>metagenomes</taxon>
        <taxon>ecological metagenomes</taxon>
    </lineage>
</organism>
<evidence type="ECO:0000313" key="1">
    <source>
        <dbReference type="EMBL" id="KUG25415.1"/>
    </source>
</evidence>
<reference evidence="1" key="1">
    <citation type="journal article" date="2015" name="Proc. Natl. Acad. Sci. U.S.A.">
        <title>Networks of energetic and metabolic interactions define dynamics in microbial communities.</title>
        <authorList>
            <person name="Embree M."/>
            <person name="Liu J.K."/>
            <person name="Al-Bassam M.M."/>
            <person name="Zengler K."/>
        </authorList>
    </citation>
    <scope>NUCLEOTIDE SEQUENCE</scope>
</reference>
<accession>A0A0W8FWY1</accession>
<protein>
    <submittedName>
        <fullName evidence="1">Uncharacterized protein</fullName>
    </submittedName>
</protein>
<name>A0A0W8FWY1_9ZZZZ</name>
<gene>
    <name evidence="1" type="ORF">ASZ90_004760</name>
</gene>
<comment type="caution">
    <text evidence="1">The sequence shown here is derived from an EMBL/GenBank/DDBJ whole genome shotgun (WGS) entry which is preliminary data.</text>
</comment>